<dbReference type="CDD" id="cd03784">
    <property type="entry name" value="GT1_Gtf-like"/>
    <property type="match status" value="1"/>
</dbReference>
<evidence type="ECO:0000256" key="3">
    <source>
        <dbReference type="ARBA" id="ARBA00022679"/>
    </source>
</evidence>
<dbReference type="GO" id="GO:0035251">
    <property type="term" value="F:UDP-glucosyltransferase activity"/>
    <property type="evidence" value="ECO:0007669"/>
    <property type="project" value="TreeGrafter"/>
</dbReference>
<dbReference type="Proteomes" id="UP001652623">
    <property type="component" value="Chromosome 7"/>
</dbReference>
<dbReference type="Gene3D" id="3.40.50.2000">
    <property type="entry name" value="Glycogen Phosphorylase B"/>
    <property type="match status" value="2"/>
</dbReference>
<dbReference type="RefSeq" id="XP_015890276.3">
    <property type="nucleotide sequence ID" value="XM_016034790.3"/>
</dbReference>
<keyword evidence="2 4" id="KW-0328">Glycosyltransferase</keyword>
<proteinExistence type="inferred from homology"/>
<evidence type="ECO:0000313" key="6">
    <source>
        <dbReference type="RefSeq" id="XP_015890276.3"/>
    </source>
</evidence>
<organism evidence="5 6">
    <name type="scientific">Ziziphus jujuba</name>
    <name type="common">Chinese jujube</name>
    <name type="synonym">Ziziphus sativa</name>
    <dbReference type="NCBI Taxonomy" id="326968"/>
    <lineage>
        <taxon>Eukaryota</taxon>
        <taxon>Viridiplantae</taxon>
        <taxon>Streptophyta</taxon>
        <taxon>Embryophyta</taxon>
        <taxon>Tracheophyta</taxon>
        <taxon>Spermatophyta</taxon>
        <taxon>Magnoliopsida</taxon>
        <taxon>eudicotyledons</taxon>
        <taxon>Gunneridae</taxon>
        <taxon>Pentapetalae</taxon>
        <taxon>rosids</taxon>
        <taxon>fabids</taxon>
        <taxon>Rosales</taxon>
        <taxon>Rhamnaceae</taxon>
        <taxon>Paliureae</taxon>
        <taxon>Ziziphus</taxon>
    </lineage>
</organism>
<accession>A0A6P4A907</accession>
<keyword evidence="5" id="KW-1185">Reference proteome</keyword>
<dbReference type="SUPFAM" id="SSF53756">
    <property type="entry name" value="UDP-Glycosyltransferase/glycogen phosphorylase"/>
    <property type="match status" value="1"/>
</dbReference>
<evidence type="ECO:0000313" key="5">
    <source>
        <dbReference type="Proteomes" id="UP001652623"/>
    </source>
</evidence>
<reference evidence="6" key="1">
    <citation type="submission" date="2025-08" db="UniProtKB">
        <authorList>
            <consortium name="RefSeq"/>
        </authorList>
    </citation>
    <scope>IDENTIFICATION</scope>
    <source>
        <tissue evidence="6">Seedling</tissue>
    </source>
</reference>
<evidence type="ECO:0000256" key="1">
    <source>
        <dbReference type="ARBA" id="ARBA00009995"/>
    </source>
</evidence>
<keyword evidence="3 4" id="KW-0808">Transferase</keyword>
<dbReference type="Pfam" id="PF00201">
    <property type="entry name" value="UDPGT"/>
    <property type="match status" value="1"/>
</dbReference>
<dbReference type="GeneID" id="107424903"/>
<dbReference type="InterPro" id="IPR002213">
    <property type="entry name" value="UDP_glucos_trans"/>
</dbReference>
<gene>
    <name evidence="6" type="primary">LOC107424903</name>
</gene>
<dbReference type="PANTHER" id="PTHR48047:SF182">
    <property type="entry name" value="GLYCOSYLTRANSFERASE"/>
    <property type="match status" value="1"/>
</dbReference>
<dbReference type="InParanoid" id="A0A6P4A907"/>
<dbReference type="PANTHER" id="PTHR48047">
    <property type="entry name" value="GLYCOSYLTRANSFERASE"/>
    <property type="match status" value="1"/>
</dbReference>
<dbReference type="InterPro" id="IPR035595">
    <property type="entry name" value="UDP_glycos_trans_CS"/>
</dbReference>
<sequence>MVLKFFWLSIQRGFIIKDWAPQMLILGHPAIGGMVTHCGWNSILEGVNAGLPMITWPVFVEQFYNEKLLTDVLRIGVAVGVKELRNYGQEETMVMKREEIEKAVRVLTGDGEEELEMRKRVIKLQDAANKAVEVRGSSHANLMALINELKLMKVRKITD</sequence>
<name>A0A6P4A907_ZIZJJ</name>
<evidence type="ECO:0000256" key="4">
    <source>
        <dbReference type="RuleBase" id="RU003718"/>
    </source>
</evidence>
<dbReference type="PROSITE" id="PS00375">
    <property type="entry name" value="UDPGT"/>
    <property type="match status" value="1"/>
</dbReference>
<protein>
    <submittedName>
        <fullName evidence="6">Soyasapogenol B glucuronide galactosyltransferase</fullName>
    </submittedName>
</protein>
<dbReference type="AlphaFoldDB" id="A0A6P4A907"/>
<dbReference type="KEGG" id="zju:107424903"/>
<evidence type="ECO:0000256" key="2">
    <source>
        <dbReference type="ARBA" id="ARBA00022676"/>
    </source>
</evidence>
<comment type="similarity">
    <text evidence="1 4">Belongs to the UDP-glycosyltransferase family.</text>
</comment>